<proteinExistence type="predicted"/>
<keyword evidence="2" id="KW-1185">Reference proteome</keyword>
<dbReference type="Proteomes" id="UP000194350">
    <property type="component" value="Unassembled WGS sequence"/>
</dbReference>
<comment type="caution">
    <text evidence="1">The sequence shown here is derived from an EMBL/GenBank/DDBJ whole genome shotgun (WGS) entry which is preliminary data.</text>
</comment>
<accession>A0A1Y2SB41</accession>
<protein>
    <submittedName>
        <fullName evidence="1">Uncharacterized protein</fullName>
    </submittedName>
</protein>
<gene>
    <name evidence="1" type="ORF">Xvie_02251</name>
</gene>
<name>A0A1Y2SB41_9GAMM</name>
<organism evidence="1 2">
    <name type="scientific">Xenorhabdus vietnamensis</name>
    <dbReference type="NCBI Taxonomy" id="351656"/>
    <lineage>
        <taxon>Bacteria</taxon>
        <taxon>Pseudomonadati</taxon>
        <taxon>Pseudomonadota</taxon>
        <taxon>Gammaproteobacteria</taxon>
        <taxon>Enterobacterales</taxon>
        <taxon>Morganellaceae</taxon>
        <taxon>Xenorhabdus</taxon>
    </lineage>
</organism>
<reference evidence="1 2" key="1">
    <citation type="submission" date="2016-10" db="EMBL/GenBank/DDBJ databases">
        <title>Systematic genetic and metabolomic analysis of Xenorhabdus and Photorhabdus spp., highlights the requirements for a dual symbiotic and pathogenic life style.</title>
        <authorList>
            <person name="Tobias N.J."/>
            <person name="Wolff H."/>
            <person name="Djahanschiri B."/>
            <person name="Pidot S.J."/>
            <person name="Stinear T.P."/>
            <person name="Ebersberger I."/>
            <person name="Bode H.B."/>
        </authorList>
    </citation>
    <scope>NUCLEOTIDE SEQUENCE [LARGE SCALE GENOMIC DNA]</scope>
    <source>
        <strain evidence="1 2">DSM 22392</strain>
    </source>
</reference>
<evidence type="ECO:0000313" key="1">
    <source>
        <dbReference type="EMBL" id="OTA15914.1"/>
    </source>
</evidence>
<dbReference type="EMBL" id="MUBJ01000011">
    <property type="protein sequence ID" value="OTA15914.1"/>
    <property type="molecule type" value="Genomic_DNA"/>
</dbReference>
<evidence type="ECO:0000313" key="2">
    <source>
        <dbReference type="Proteomes" id="UP000194350"/>
    </source>
</evidence>
<dbReference type="AlphaFoldDB" id="A0A1Y2SB41"/>
<sequence>MVGFENLRLFEVVDERETTYVIEINYDGMRWV</sequence>